<keyword evidence="5" id="KW-0547">Nucleotide-binding</keyword>
<dbReference type="CDD" id="cd17930">
    <property type="entry name" value="DEXHc_cas3"/>
    <property type="match status" value="1"/>
</dbReference>
<keyword evidence="3" id="KW-0540">Nuclease</keyword>
<comment type="similarity">
    <text evidence="2">In the central section; belongs to the CRISPR-associated helicase Cas3 family.</text>
</comment>
<dbReference type="GO" id="GO:0004386">
    <property type="term" value="F:helicase activity"/>
    <property type="evidence" value="ECO:0007669"/>
    <property type="project" value="UniProtKB-KW"/>
</dbReference>
<reference evidence="12 13" key="1">
    <citation type="submission" date="2018-06" db="EMBL/GenBank/DDBJ databases">
        <authorList>
            <consortium name="Pathogen Informatics"/>
            <person name="Doyle S."/>
        </authorList>
    </citation>
    <scope>NUCLEOTIDE SEQUENCE [LARGE SCALE GENOMIC DNA]</scope>
    <source>
        <strain evidence="12 13">NCTC13076</strain>
    </source>
</reference>
<dbReference type="Pfam" id="PF18019">
    <property type="entry name" value="Cas3_HD"/>
    <property type="match status" value="1"/>
</dbReference>
<dbReference type="SMART" id="SM00490">
    <property type="entry name" value="HELICc"/>
    <property type="match status" value="1"/>
</dbReference>
<dbReference type="NCBIfam" id="TIGR01596">
    <property type="entry name" value="cas3_HD"/>
    <property type="match status" value="1"/>
</dbReference>
<dbReference type="GO" id="GO:0016787">
    <property type="term" value="F:hydrolase activity"/>
    <property type="evidence" value="ECO:0007669"/>
    <property type="project" value="UniProtKB-KW"/>
</dbReference>
<dbReference type="GeneID" id="83862490"/>
<keyword evidence="8" id="KW-0067">ATP-binding</keyword>
<proteinExistence type="inferred from homology"/>
<evidence type="ECO:0000256" key="4">
    <source>
        <dbReference type="ARBA" id="ARBA00022723"/>
    </source>
</evidence>
<protein>
    <submittedName>
        <fullName evidence="12">Helicase Cas3</fullName>
    </submittedName>
</protein>
<dbReference type="GO" id="GO:0051607">
    <property type="term" value="P:defense response to virus"/>
    <property type="evidence" value="ECO:0007669"/>
    <property type="project" value="UniProtKB-KW"/>
</dbReference>
<evidence type="ECO:0000313" key="13">
    <source>
        <dbReference type="Proteomes" id="UP000250070"/>
    </source>
</evidence>
<dbReference type="InterPro" id="IPR006935">
    <property type="entry name" value="Helicase/UvrB_N"/>
</dbReference>
<dbReference type="InterPro" id="IPR003607">
    <property type="entry name" value="HD/PDEase_dom"/>
</dbReference>
<name>A0A2X1XWS6_9FIRM</name>
<dbReference type="PROSITE" id="PS51643">
    <property type="entry name" value="HD_CAS3"/>
    <property type="match status" value="1"/>
</dbReference>
<evidence type="ECO:0000256" key="3">
    <source>
        <dbReference type="ARBA" id="ARBA00022722"/>
    </source>
</evidence>
<dbReference type="CDD" id="cd09641">
    <property type="entry name" value="Cas3''_I"/>
    <property type="match status" value="1"/>
</dbReference>
<sequence>MLDKLYAHIGGDEREKKQTLYAHLLETGNEAKKIGKKVDMENITFLTGLLHDIGKASLDFQDKITKNSNKKVDHSSLGGLFVVKVYHSVFEEIHHSKEQSILDLRSVLQKDRLAFLDLSDYINILIYTIMSHHGQYDMVRKNEDMAYVLTSLDRLKKIENSSYRFGENKEESLIIDDFYKEVEKFYESQGLYIKDVFCKGFLEYLEIIKKLKDSAKEYSNKKESEALYFYKSLFIRLLVSILKSADIKDTINAYDKVILDEDVEKLRQVEKKFEEKINRKYESFGEPEGRLNILRNQISRDILTRSKKDELGIYKLDLPTGAGKTLLSLRYGINQMNYQGKERFFYVTSFLSVLEQNASEMREILNNDDFVLEHHSNVVDDKDELETDDRDDELDQVRKKFLLDDWTSPVVLTTMVQFYNSIFKGKSANLTRFKSFINSVIILDEWQSIPTEFLYMTNLALNFMKIVMKATFVLSTATQPTNALEDLDHKLSYGNFGGQCEDIIDYKNYDFSAFERARLKIYGDINKMYGIEDIRDLVLENLDKSNLVILNTKKLVRKLYDLLESNYDDKDLYYLTTNLTASDRLKKIREIKERLKDGDKICVVSTQLIEAGVDVDFDLVIRSLSGMDSVVQAMGRCNREGHLKSAFTYLINLDKNEEKTSMLKGVDERKAACKFAINKSSGDLDLKKLTKEYFEKLYSNLKDDQYSDVLKLLAENKEVSGNFKKLNKTKKELEDKSGYLFDEQRGIFFDLFQSFKEAYKDFDLIEDKNRSVIVYYEETEEDLNRLMDLAKELKGPDYLKNLKELKRIVKKLSRHTVSINKKDLNSCDNILDGYIYILPNSYYNEKFGVSFDELGFMSY</sequence>
<dbReference type="InterPro" id="IPR006483">
    <property type="entry name" value="CRISPR-assoc_Cas3_HD"/>
</dbReference>
<keyword evidence="9" id="KW-0051">Antiviral defense</keyword>
<evidence type="ECO:0000256" key="1">
    <source>
        <dbReference type="ARBA" id="ARBA00006847"/>
    </source>
</evidence>
<dbReference type="Proteomes" id="UP000250070">
    <property type="component" value="Unassembled WGS sequence"/>
</dbReference>
<dbReference type="RefSeq" id="WP_112889737.1">
    <property type="nucleotide sequence ID" value="NZ_CP068103.1"/>
</dbReference>
<dbReference type="STRING" id="54005.HMPREF3229_01545"/>
<dbReference type="Pfam" id="PF04851">
    <property type="entry name" value="ResIII"/>
    <property type="match status" value="1"/>
</dbReference>
<evidence type="ECO:0000256" key="5">
    <source>
        <dbReference type="ARBA" id="ARBA00022741"/>
    </source>
</evidence>
<dbReference type="InterPro" id="IPR038257">
    <property type="entry name" value="CRISPR-assoc_Cas3_HD_sf"/>
</dbReference>
<dbReference type="InterPro" id="IPR006474">
    <property type="entry name" value="Helicase_Cas3_CRISPR-ass_core"/>
</dbReference>
<dbReference type="InterPro" id="IPR027417">
    <property type="entry name" value="P-loop_NTPase"/>
</dbReference>
<evidence type="ECO:0000259" key="11">
    <source>
        <dbReference type="PROSITE" id="PS51643"/>
    </source>
</evidence>
<dbReference type="GO" id="GO:0046872">
    <property type="term" value="F:metal ion binding"/>
    <property type="evidence" value="ECO:0007669"/>
    <property type="project" value="UniProtKB-KW"/>
</dbReference>
<feature type="domain" description="HD Cas3-type" evidence="11">
    <location>
        <begin position="13"/>
        <end position="249"/>
    </location>
</feature>
<organism evidence="12 13">
    <name type="scientific">Peptoniphilus harei</name>
    <dbReference type="NCBI Taxonomy" id="54005"/>
    <lineage>
        <taxon>Bacteria</taxon>
        <taxon>Bacillati</taxon>
        <taxon>Bacillota</taxon>
        <taxon>Tissierellia</taxon>
        <taxon>Tissierellales</taxon>
        <taxon>Peptoniphilaceae</taxon>
        <taxon>Peptoniphilus</taxon>
    </lineage>
</organism>
<evidence type="ECO:0000256" key="9">
    <source>
        <dbReference type="ARBA" id="ARBA00023118"/>
    </source>
</evidence>
<dbReference type="AlphaFoldDB" id="A0A2X1XWS6"/>
<dbReference type="InterPro" id="IPR054712">
    <property type="entry name" value="Cas3-like_dom"/>
</dbReference>
<dbReference type="Gene3D" id="3.40.50.300">
    <property type="entry name" value="P-loop containing nucleotide triphosphate hydrolases"/>
    <property type="match status" value="2"/>
</dbReference>
<dbReference type="SUPFAM" id="SSF52540">
    <property type="entry name" value="P-loop containing nucleoside triphosphate hydrolases"/>
    <property type="match status" value="1"/>
</dbReference>
<dbReference type="PROSITE" id="PS51194">
    <property type="entry name" value="HELICASE_CTER"/>
    <property type="match status" value="1"/>
</dbReference>
<evidence type="ECO:0000259" key="10">
    <source>
        <dbReference type="PROSITE" id="PS51194"/>
    </source>
</evidence>
<dbReference type="EMBL" id="UATM01000032">
    <property type="protein sequence ID" value="SPY47093.1"/>
    <property type="molecule type" value="Genomic_DNA"/>
</dbReference>
<keyword evidence="4" id="KW-0479">Metal-binding</keyword>
<dbReference type="GO" id="GO:0003677">
    <property type="term" value="F:DNA binding"/>
    <property type="evidence" value="ECO:0007669"/>
    <property type="project" value="InterPro"/>
</dbReference>
<dbReference type="GO" id="GO:0004518">
    <property type="term" value="F:nuclease activity"/>
    <property type="evidence" value="ECO:0007669"/>
    <property type="project" value="UniProtKB-KW"/>
</dbReference>
<dbReference type="Gene3D" id="1.10.3210.30">
    <property type="match status" value="1"/>
</dbReference>
<dbReference type="OrthoDB" id="9810236at2"/>
<dbReference type="InterPro" id="IPR001650">
    <property type="entry name" value="Helicase_C-like"/>
</dbReference>
<evidence type="ECO:0000256" key="2">
    <source>
        <dbReference type="ARBA" id="ARBA00009046"/>
    </source>
</evidence>
<accession>A0A2X1XWS6</accession>
<evidence type="ECO:0000256" key="7">
    <source>
        <dbReference type="ARBA" id="ARBA00022806"/>
    </source>
</evidence>
<keyword evidence="6" id="KW-0378">Hydrolase</keyword>
<dbReference type="NCBIfam" id="TIGR01587">
    <property type="entry name" value="cas3_core"/>
    <property type="match status" value="1"/>
</dbReference>
<evidence type="ECO:0000256" key="6">
    <source>
        <dbReference type="ARBA" id="ARBA00022801"/>
    </source>
</evidence>
<gene>
    <name evidence="12" type="ORF">NCTC13076_00990</name>
</gene>
<dbReference type="SMART" id="SM00471">
    <property type="entry name" value="HDc"/>
    <property type="match status" value="1"/>
</dbReference>
<dbReference type="SUPFAM" id="SSF109604">
    <property type="entry name" value="HD-domain/PDEase-like"/>
    <property type="match status" value="1"/>
</dbReference>
<evidence type="ECO:0000313" key="12">
    <source>
        <dbReference type="EMBL" id="SPY47093.1"/>
    </source>
</evidence>
<keyword evidence="7 12" id="KW-0347">Helicase</keyword>
<comment type="similarity">
    <text evidence="1">In the N-terminal section; belongs to the CRISPR-associated nuclease Cas3-HD family.</text>
</comment>
<dbReference type="GO" id="GO:0005524">
    <property type="term" value="F:ATP binding"/>
    <property type="evidence" value="ECO:0007669"/>
    <property type="project" value="UniProtKB-KW"/>
</dbReference>
<feature type="domain" description="Helicase C-terminal" evidence="10">
    <location>
        <begin position="533"/>
        <end position="685"/>
    </location>
</feature>
<evidence type="ECO:0000256" key="8">
    <source>
        <dbReference type="ARBA" id="ARBA00022840"/>
    </source>
</evidence>
<dbReference type="Pfam" id="PF22590">
    <property type="entry name" value="Cas3-like_C_2"/>
    <property type="match status" value="1"/>
</dbReference>